<evidence type="ECO:0000256" key="19">
    <source>
        <dbReference type="SAM" id="Phobius"/>
    </source>
</evidence>
<keyword evidence="9" id="KW-0677">Repeat</keyword>
<accession>A0AA35VP61</accession>
<dbReference type="InterPro" id="IPR032675">
    <property type="entry name" value="LRR_dom_sf"/>
</dbReference>
<dbReference type="GO" id="GO:0016020">
    <property type="term" value="C:membrane"/>
    <property type="evidence" value="ECO:0007669"/>
    <property type="project" value="UniProtKB-SubCell"/>
</dbReference>
<evidence type="ECO:0000256" key="17">
    <source>
        <dbReference type="ARBA" id="ARBA00047899"/>
    </source>
</evidence>
<evidence type="ECO:0000313" key="21">
    <source>
        <dbReference type="EMBL" id="CAI9266722.1"/>
    </source>
</evidence>
<dbReference type="InterPro" id="IPR011009">
    <property type="entry name" value="Kinase-like_dom_sf"/>
</dbReference>
<dbReference type="Pfam" id="PF00560">
    <property type="entry name" value="LRR_1"/>
    <property type="match status" value="11"/>
</dbReference>
<evidence type="ECO:0000256" key="7">
    <source>
        <dbReference type="ARBA" id="ARBA00022692"/>
    </source>
</evidence>
<keyword evidence="22" id="KW-1185">Reference proteome</keyword>
<feature type="domain" description="Protein kinase" evidence="20">
    <location>
        <begin position="666"/>
        <end position="935"/>
    </location>
</feature>
<feature type="transmembrane region" description="Helical" evidence="19">
    <location>
        <begin position="599"/>
        <end position="624"/>
    </location>
</feature>
<dbReference type="EC" id="2.7.11.1" evidence="2"/>
<keyword evidence="3" id="KW-0723">Serine/threonine-protein kinase</keyword>
<dbReference type="InterPro" id="IPR001245">
    <property type="entry name" value="Ser-Thr/Tyr_kinase_cat_dom"/>
</dbReference>
<evidence type="ECO:0000256" key="18">
    <source>
        <dbReference type="ARBA" id="ARBA00048679"/>
    </source>
</evidence>
<evidence type="ECO:0000256" key="16">
    <source>
        <dbReference type="ARBA" id="ARBA00023180"/>
    </source>
</evidence>
<evidence type="ECO:0000313" key="22">
    <source>
        <dbReference type="Proteomes" id="UP001177003"/>
    </source>
</evidence>
<dbReference type="InterPro" id="IPR008266">
    <property type="entry name" value="Tyr_kinase_AS"/>
</dbReference>
<keyword evidence="4" id="KW-0597">Phosphoprotein</keyword>
<dbReference type="GO" id="GO:0004674">
    <property type="term" value="F:protein serine/threonine kinase activity"/>
    <property type="evidence" value="ECO:0007669"/>
    <property type="project" value="UniProtKB-KW"/>
</dbReference>
<evidence type="ECO:0000256" key="2">
    <source>
        <dbReference type="ARBA" id="ARBA00012513"/>
    </source>
</evidence>
<organism evidence="21 22">
    <name type="scientific">Lactuca saligna</name>
    <name type="common">Willowleaf lettuce</name>
    <dbReference type="NCBI Taxonomy" id="75948"/>
    <lineage>
        <taxon>Eukaryota</taxon>
        <taxon>Viridiplantae</taxon>
        <taxon>Streptophyta</taxon>
        <taxon>Embryophyta</taxon>
        <taxon>Tracheophyta</taxon>
        <taxon>Spermatophyta</taxon>
        <taxon>Magnoliopsida</taxon>
        <taxon>eudicotyledons</taxon>
        <taxon>Gunneridae</taxon>
        <taxon>Pentapetalae</taxon>
        <taxon>asterids</taxon>
        <taxon>campanulids</taxon>
        <taxon>Asterales</taxon>
        <taxon>Asteraceae</taxon>
        <taxon>Cichorioideae</taxon>
        <taxon>Cichorieae</taxon>
        <taxon>Lactucinae</taxon>
        <taxon>Lactuca</taxon>
    </lineage>
</organism>
<dbReference type="SUPFAM" id="SSF52047">
    <property type="entry name" value="RNI-like"/>
    <property type="match status" value="1"/>
</dbReference>
<dbReference type="PANTHER" id="PTHR48053:SF163">
    <property type="entry name" value="MDIS1-INTERACTING RECEPTOR LIKE KINASE 2-LIKE"/>
    <property type="match status" value="1"/>
</dbReference>
<dbReference type="FunFam" id="1.10.510.10:FF:000479">
    <property type="entry name" value="Leucine-rich repeat receptor-like protein kinase"/>
    <property type="match status" value="1"/>
</dbReference>
<evidence type="ECO:0000256" key="12">
    <source>
        <dbReference type="ARBA" id="ARBA00022840"/>
    </source>
</evidence>
<dbReference type="Proteomes" id="UP001177003">
    <property type="component" value="Chromosome 1"/>
</dbReference>
<dbReference type="PROSITE" id="PS50011">
    <property type="entry name" value="PROTEIN_KINASE_DOM"/>
    <property type="match status" value="1"/>
</dbReference>
<dbReference type="InterPro" id="IPR001611">
    <property type="entry name" value="Leu-rich_rpt"/>
</dbReference>
<evidence type="ECO:0000256" key="8">
    <source>
        <dbReference type="ARBA" id="ARBA00022729"/>
    </source>
</evidence>
<dbReference type="GO" id="GO:0005524">
    <property type="term" value="F:ATP binding"/>
    <property type="evidence" value="ECO:0007669"/>
    <property type="project" value="UniProtKB-KW"/>
</dbReference>
<dbReference type="Pfam" id="PF13855">
    <property type="entry name" value="LRR_8"/>
    <property type="match status" value="1"/>
</dbReference>
<dbReference type="InterPro" id="IPR003591">
    <property type="entry name" value="Leu-rich_rpt_typical-subtyp"/>
</dbReference>
<dbReference type="EMBL" id="OX465077">
    <property type="protein sequence ID" value="CAI9266722.1"/>
    <property type="molecule type" value="Genomic_DNA"/>
</dbReference>
<keyword evidence="6" id="KW-0808">Transferase</keyword>
<evidence type="ECO:0000256" key="6">
    <source>
        <dbReference type="ARBA" id="ARBA00022679"/>
    </source>
</evidence>
<keyword evidence="11" id="KW-0418">Kinase</keyword>
<gene>
    <name evidence="21" type="ORF">LSALG_LOCUS7259</name>
</gene>
<comment type="subcellular location">
    <subcellularLocation>
        <location evidence="1">Membrane</location>
        <topology evidence="1">Single-pass type I membrane protein</topology>
    </subcellularLocation>
</comment>
<evidence type="ECO:0000256" key="3">
    <source>
        <dbReference type="ARBA" id="ARBA00022527"/>
    </source>
</evidence>
<keyword evidence="5" id="KW-0433">Leucine-rich repeat</keyword>
<dbReference type="GO" id="GO:0006952">
    <property type="term" value="P:defense response"/>
    <property type="evidence" value="ECO:0007669"/>
    <property type="project" value="UniProtKB-ARBA"/>
</dbReference>
<dbReference type="Pfam" id="PF07714">
    <property type="entry name" value="PK_Tyr_Ser-Thr"/>
    <property type="match status" value="1"/>
</dbReference>
<dbReference type="PROSITE" id="PS00109">
    <property type="entry name" value="PROTEIN_KINASE_TYR"/>
    <property type="match status" value="1"/>
</dbReference>
<dbReference type="SUPFAM" id="SSF52058">
    <property type="entry name" value="L domain-like"/>
    <property type="match status" value="1"/>
</dbReference>
<dbReference type="PRINTS" id="PR00019">
    <property type="entry name" value="LEURICHRPT"/>
</dbReference>
<evidence type="ECO:0000256" key="1">
    <source>
        <dbReference type="ARBA" id="ARBA00004479"/>
    </source>
</evidence>
<evidence type="ECO:0000256" key="13">
    <source>
        <dbReference type="ARBA" id="ARBA00022989"/>
    </source>
</evidence>
<evidence type="ECO:0000256" key="5">
    <source>
        <dbReference type="ARBA" id="ARBA00022614"/>
    </source>
</evidence>
<evidence type="ECO:0000256" key="15">
    <source>
        <dbReference type="ARBA" id="ARBA00023170"/>
    </source>
</evidence>
<dbReference type="FunFam" id="3.30.200.20:FF:000309">
    <property type="entry name" value="Leucine-rich repeat receptor protein kinase MSP1"/>
    <property type="match status" value="1"/>
</dbReference>
<dbReference type="InterPro" id="IPR051716">
    <property type="entry name" value="Plant_RL_S/T_kinase"/>
</dbReference>
<dbReference type="FunFam" id="3.80.10.10:FF:000177">
    <property type="entry name" value="Leucine-rich repeat receptor-like serine/threonine-protein kinase At1g17230"/>
    <property type="match status" value="1"/>
</dbReference>
<dbReference type="FunFam" id="3.80.10.10:FF:000041">
    <property type="entry name" value="LRR receptor-like serine/threonine-protein kinase ERECTA"/>
    <property type="match status" value="1"/>
</dbReference>
<evidence type="ECO:0000256" key="10">
    <source>
        <dbReference type="ARBA" id="ARBA00022741"/>
    </source>
</evidence>
<reference evidence="21" key="1">
    <citation type="submission" date="2023-04" db="EMBL/GenBank/DDBJ databases">
        <authorList>
            <person name="Vijverberg K."/>
            <person name="Xiong W."/>
            <person name="Schranz E."/>
        </authorList>
    </citation>
    <scope>NUCLEOTIDE SEQUENCE</scope>
</reference>
<name>A0AA35VP61_LACSI</name>
<dbReference type="InterPro" id="IPR000719">
    <property type="entry name" value="Prot_kinase_dom"/>
</dbReference>
<dbReference type="SMART" id="SM00369">
    <property type="entry name" value="LRR_TYP"/>
    <property type="match status" value="9"/>
</dbReference>
<dbReference type="FunFam" id="3.80.10.10:FF:000719">
    <property type="entry name" value="MDIS1-interacting receptor like kinase 2 isoform A"/>
    <property type="match status" value="1"/>
</dbReference>
<evidence type="ECO:0000256" key="11">
    <source>
        <dbReference type="ARBA" id="ARBA00022777"/>
    </source>
</evidence>
<keyword evidence="13 19" id="KW-1133">Transmembrane helix</keyword>
<protein>
    <recommendedName>
        <fullName evidence="2">non-specific serine/threonine protein kinase</fullName>
        <ecNumber evidence="2">2.7.11.1</ecNumber>
    </recommendedName>
</protein>
<evidence type="ECO:0000256" key="9">
    <source>
        <dbReference type="ARBA" id="ARBA00022737"/>
    </source>
</evidence>
<keyword evidence="8" id="KW-0732">Signal</keyword>
<dbReference type="PROSITE" id="PS51450">
    <property type="entry name" value="LRR"/>
    <property type="match status" value="1"/>
</dbReference>
<evidence type="ECO:0000259" key="20">
    <source>
        <dbReference type="PROSITE" id="PS50011"/>
    </source>
</evidence>
<comment type="catalytic activity">
    <reaction evidence="17">
        <text>L-threonyl-[protein] + ATP = O-phospho-L-threonyl-[protein] + ADP + H(+)</text>
        <dbReference type="Rhea" id="RHEA:46608"/>
        <dbReference type="Rhea" id="RHEA-COMP:11060"/>
        <dbReference type="Rhea" id="RHEA-COMP:11605"/>
        <dbReference type="ChEBI" id="CHEBI:15378"/>
        <dbReference type="ChEBI" id="CHEBI:30013"/>
        <dbReference type="ChEBI" id="CHEBI:30616"/>
        <dbReference type="ChEBI" id="CHEBI:61977"/>
        <dbReference type="ChEBI" id="CHEBI:456216"/>
        <dbReference type="EC" id="2.7.11.1"/>
    </reaction>
</comment>
<comment type="catalytic activity">
    <reaction evidence="18">
        <text>L-seryl-[protein] + ATP = O-phospho-L-seryl-[protein] + ADP + H(+)</text>
        <dbReference type="Rhea" id="RHEA:17989"/>
        <dbReference type="Rhea" id="RHEA-COMP:9863"/>
        <dbReference type="Rhea" id="RHEA-COMP:11604"/>
        <dbReference type="ChEBI" id="CHEBI:15378"/>
        <dbReference type="ChEBI" id="CHEBI:29999"/>
        <dbReference type="ChEBI" id="CHEBI:30616"/>
        <dbReference type="ChEBI" id="CHEBI:83421"/>
        <dbReference type="ChEBI" id="CHEBI:456216"/>
        <dbReference type="EC" id="2.7.11.1"/>
    </reaction>
</comment>
<dbReference type="AlphaFoldDB" id="A0AA35VP61"/>
<dbReference type="Gene3D" id="3.30.200.20">
    <property type="entry name" value="Phosphorylase Kinase, domain 1"/>
    <property type="match status" value="1"/>
</dbReference>
<evidence type="ECO:0000256" key="14">
    <source>
        <dbReference type="ARBA" id="ARBA00023136"/>
    </source>
</evidence>
<keyword evidence="7 19" id="KW-0812">Transmembrane</keyword>
<keyword evidence="16" id="KW-0325">Glycoprotein</keyword>
<keyword evidence="12" id="KW-0067">ATP-binding</keyword>
<dbReference type="SUPFAM" id="SSF56112">
    <property type="entry name" value="Protein kinase-like (PK-like)"/>
    <property type="match status" value="1"/>
</dbReference>
<evidence type="ECO:0000256" key="4">
    <source>
        <dbReference type="ARBA" id="ARBA00022553"/>
    </source>
</evidence>
<dbReference type="GO" id="GO:0051707">
    <property type="term" value="P:response to other organism"/>
    <property type="evidence" value="ECO:0007669"/>
    <property type="project" value="UniProtKB-ARBA"/>
</dbReference>
<keyword evidence="10" id="KW-0547">Nucleotide-binding</keyword>
<keyword evidence="14 19" id="KW-0472">Membrane</keyword>
<dbReference type="Gene3D" id="3.80.10.10">
    <property type="entry name" value="Ribonuclease Inhibitor"/>
    <property type="match status" value="3"/>
</dbReference>
<dbReference type="PANTHER" id="PTHR48053">
    <property type="entry name" value="LEUCINE RICH REPEAT FAMILY PROTEIN, EXPRESSED"/>
    <property type="match status" value="1"/>
</dbReference>
<keyword evidence="15" id="KW-0675">Receptor</keyword>
<proteinExistence type="predicted"/>
<sequence>MNSLLMEKSVIVDIFLLLLATISLLPLVAYGFTDEVAALLKWKASLQLENNNEVLSSWRDQIEPLILGINCMIPPEIGLLANLETLHLLENELIGSIPHEICNMKFLSELALYANALTGAIPFCLGNMTNLSYLFLNDNKLVGSIPYVLGNLSNLSELHLQNNSLTGTIPNSLGNLSNLTILNLFRNRIHGPIPPEIGRLQSLTLLRLYSNNLSGPIPEEFGNMISLVRLQVSYNLLNGSIPKSFGNLLNLQSLYLRNNQFSGPLPQELGNLKFVVLELSENKFSGSLPDNICNGRRLELLLVSQNKLTGTMPKSLYNCTSLVRVRFDGNQVTGNISEIFGVYPHLRFINLNDNKVYGELSDNWSKCKNLTTMQLGGNDISGSIPPSLGNSTQIEMLNLSFNHLVGEIPMEFVTMNRLLNLVLSSNQLSGSLPTEIGSLSALSLLDLSLNNFTGPIPYTFGNCLNLFHVNLSTNKFTHEIPVQLGKLSHLSVLDLSRNSFTSKIPSQIASLSSLEKLNLSHNKLSGNIPNSMEAMNALWSIDVSYNELEGPIPNSKGFLNTSLKGLQGNKGLCGNITGLQQCDNDLIVEKHDKNRGQKLALIVSLPLLGALLLLSMFIGMVIFYHRRKKLSSTRQVEEDHVLDFFSISTFSGKEAYDEILKVTQEFNEAYCIGKGRCGAVYRAKLTSNEIVAVKRIHSSLDMVDRNSFLREVKALTEIRHRNIVKLYGYCLHTKHSFLIYEYLEGGNLYEMLRKEATQTLGWTKRVNIIKGVANALSYMHHDCSPPIVHRDISSKNILLDLEGEACVSDFGTSKILNPNSSNESALAGTFGYLAPELAYTMKVTEKCDVYSFGVLALEVIKGEHPGGIIASLSDGKMKKLQDMVDQHLPTVSIEIKKVLTNVIILAIRCLNNNPEMRPTMYYVSQQISEDCKDFL</sequence>
<dbReference type="Gene3D" id="1.10.510.10">
    <property type="entry name" value="Transferase(Phosphotransferase) domain 1"/>
    <property type="match status" value="1"/>
</dbReference>